<dbReference type="Gene3D" id="2.30.110.10">
    <property type="entry name" value="Electron Transport, Fmn-binding Protein, Chain A"/>
    <property type="match status" value="1"/>
</dbReference>
<dbReference type="SUPFAM" id="SSF141371">
    <property type="entry name" value="PilZ domain-like"/>
    <property type="match status" value="1"/>
</dbReference>
<evidence type="ECO:0000313" key="7">
    <source>
        <dbReference type="Proteomes" id="UP000638986"/>
    </source>
</evidence>
<keyword evidence="2" id="KW-0547">Nucleotide-binding</keyword>
<evidence type="ECO:0000313" key="6">
    <source>
        <dbReference type="EMBL" id="MBH3441139.1"/>
    </source>
</evidence>
<dbReference type="InterPro" id="IPR012349">
    <property type="entry name" value="Split_barrel_FMN-bd"/>
</dbReference>
<evidence type="ECO:0000259" key="5">
    <source>
        <dbReference type="Pfam" id="PF07317"/>
    </source>
</evidence>
<sequence>MIPAILYLFVKKWRQGVSNAFNDVQGPQPPKLLKTPIEIAAYLKPLVETRSPLRITFLERNRQFQSFLIDINTEQGLIALDELIPTEGERLLLQGERFRIDSSHEGVQITWEYDVPGNLSELNNSRCYWFPLPKEVSYHQRRNAFRVRLQLNRQPTAELSDLPSKKFLKGSLLDISATGCKIRIAKNATSMVSPGELLEKFSVALPGSALSSTVEVRHVSYNERLDCTEVGLRFYRMSGLTQRQVERFVYQLQRETRRID</sequence>
<evidence type="ECO:0000259" key="4">
    <source>
        <dbReference type="Pfam" id="PF07238"/>
    </source>
</evidence>
<dbReference type="InterPro" id="IPR009875">
    <property type="entry name" value="PilZ_domain"/>
</dbReference>
<feature type="domain" description="Type III secretion system flagellar brake protein YcgR PilZN" evidence="5">
    <location>
        <begin position="33"/>
        <end position="136"/>
    </location>
</feature>
<gene>
    <name evidence="6" type="ORF">I5Q09_20870</name>
</gene>
<dbReference type="Pfam" id="PF07317">
    <property type="entry name" value="PilZN"/>
    <property type="match status" value="1"/>
</dbReference>
<keyword evidence="1" id="KW-0973">c-di-GMP</keyword>
<organism evidence="6 7">
    <name type="scientific">Pseudomonas luteola</name>
    <dbReference type="NCBI Taxonomy" id="47886"/>
    <lineage>
        <taxon>Bacteria</taxon>
        <taxon>Pseudomonadati</taxon>
        <taxon>Pseudomonadota</taxon>
        <taxon>Gammaproteobacteria</taxon>
        <taxon>Pseudomonadales</taxon>
        <taxon>Pseudomonadaceae</taxon>
        <taxon>Pseudomonas</taxon>
    </lineage>
</organism>
<comment type="caution">
    <text evidence="6">The sequence shown here is derived from an EMBL/GenBank/DDBJ whole genome shotgun (WGS) entry which is preliminary data.</text>
</comment>
<dbReference type="Gene3D" id="2.40.10.220">
    <property type="entry name" value="predicted glycosyltransferase like domains"/>
    <property type="match status" value="1"/>
</dbReference>
<feature type="domain" description="PilZ" evidence="4">
    <location>
        <begin position="140"/>
        <end position="251"/>
    </location>
</feature>
<keyword evidence="6" id="KW-0282">Flagellum</keyword>
<keyword evidence="3" id="KW-0975">Bacterial flagellum</keyword>
<name>A0ABS0MYU3_PSELU</name>
<dbReference type="EMBL" id="JADTXM010000017">
    <property type="protein sequence ID" value="MBH3441139.1"/>
    <property type="molecule type" value="Genomic_DNA"/>
</dbReference>
<dbReference type="Pfam" id="PF07238">
    <property type="entry name" value="PilZ"/>
    <property type="match status" value="1"/>
</dbReference>
<evidence type="ECO:0000256" key="3">
    <source>
        <dbReference type="ARBA" id="ARBA00023143"/>
    </source>
</evidence>
<evidence type="ECO:0000256" key="1">
    <source>
        <dbReference type="ARBA" id="ARBA00022636"/>
    </source>
</evidence>
<reference evidence="6 7" key="1">
    <citation type="submission" date="2020-11" db="EMBL/GenBank/DDBJ databases">
        <title>Enhanced detection system for hospital associated transmission using whole genome sequencing surveillance.</title>
        <authorList>
            <person name="Harrison L.H."/>
            <person name="Van Tyne D."/>
            <person name="Marsh J.W."/>
            <person name="Griffith M.P."/>
            <person name="Snyder D.J."/>
            <person name="Cooper V.S."/>
            <person name="Mustapha M."/>
        </authorList>
    </citation>
    <scope>NUCLEOTIDE SEQUENCE [LARGE SCALE GENOMIC DNA]</scope>
    <source>
        <strain evidence="6 7">PSB00013</strain>
    </source>
</reference>
<protein>
    <submittedName>
        <fullName evidence="6">Flagellar brake protein</fullName>
    </submittedName>
</protein>
<proteinExistence type="predicted"/>
<dbReference type="Proteomes" id="UP000638986">
    <property type="component" value="Unassembled WGS sequence"/>
</dbReference>
<evidence type="ECO:0000256" key="2">
    <source>
        <dbReference type="ARBA" id="ARBA00022741"/>
    </source>
</evidence>
<keyword evidence="6" id="KW-0969">Cilium</keyword>
<dbReference type="InterPro" id="IPR009926">
    <property type="entry name" value="T3SS_YcgR_PilZN"/>
</dbReference>
<keyword evidence="6" id="KW-0966">Cell projection</keyword>
<accession>A0ABS0MYU3</accession>